<keyword evidence="5" id="KW-0560">Oxidoreductase</keyword>
<dbReference type="GO" id="GO:0050660">
    <property type="term" value="F:flavin adenine dinucleotide binding"/>
    <property type="evidence" value="ECO:0007669"/>
    <property type="project" value="InterPro"/>
</dbReference>
<gene>
    <name evidence="9" type="ORF">MSAR_47340</name>
</gene>
<evidence type="ECO:0000256" key="1">
    <source>
        <dbReference type="ARBA" id="ARBA00001974"/>
    </source>
</evidence>
<feature type="domain" description="Acyl-CoA oxidase/dehydrogenase middle" evidence="7">
    <location>
        <begin position="482"/>
        <end position="576"/>
    </location>
</feature>
<dbReference type="Pfam" id="PF02771">
    <property type="entry name" value="Acyl-CoA_dh_N"/>
    <property type="match status" value="2"/>
</dbReference>
<sequence length="736" mass="77640">MHHRGAAMKLPVACIGLSRELHGLADSVAAFAARNAPIADTRARLGDLAAGALPLSWKSLVDNDFHRVHLGEDVGGAGAGLVELAVICEQLGRTLFPGPFLPTVMASAALATVPDHPAASRLLSRFSGGETGAIVSSRGMSVDNVGDRWNISGTTETALGLPGADIVVMRAQSSTGHDVLIPIPVQAVAVSVTVEEPTDLTRPAGRLTVDNLEIPGDHVIPCSASSVELVVTALLAAEAAGVAQWCVQASLDHITRREQFGRVIGSFQAVQHKAAMMLVHAEVARSAAWDAARAIGDDPAQQQLAADAAAVSSLQLARDIALDAVLLHGGIGYTWEHDAHLYWRKAVSLAGAAGARQQRAHALGAAAVNNRRSYDFVDPTAFADLRQHVGEVLDRAMSMSEQDARVVLADAGLVAPHYPAPYGIGAGPQEQVVVAEEFLRRGLRQPTTVVGEWVLPTLLLHGSPEQQQRFLSATLDGRIVWCQLFSEPGAGSDLAGLSTSARRVAGGWQLNGQKVWTSNAHVAHWGACLARTDPHAPKHRGISYFLVKMESPGVEVRPIRQATGRSEFNEVFLTDVFVPDDCVVGEVNDGWKLATTTLANERLKMGNDFAHGSTRHLRQAIGNGDVVATPEEALRVLGECTAREMALAAIGLRTILGRLSGLDTGAATSVQKVFNALAQRQGSVDTLSVVGPAGCVSATYTDYATDHLALPASMTGGGTVEIQLNVIAQRLLGLPR</sequence>
<dbReference type="Proteomes" id="UP000466445">
    <property type="component" value="Chromosome"/>
</dbReference>
<comment type="similarity">
    <text evidence="2">Belongs to the acyl-CoA dehydrogenase family.</text>
</comment>
<evidence type="ECO:0000256" key="4">
    <source>
        <dbReference type="ARBA" id="ARBA00022827"/>
    </source>
</evidence>
<dbReference type="PANTHER" id="PTHR43292:SF4">
    <property type="entry name" value="ACYL-COA DEHYDROGENASE FADE34"/>
    <property type="match status" value="1"/>
</dbReference>
<feature type="domain" description="Acyl-CoA dehydrogenase/oxidase C-terminal" evidence="6">
    <location>
        <begin position="588"/>
        <end position="732"/>
    </location>
</feature>
<dbReference type="InterPro" id="IPR013786">
    <property type="entry name" value="AcylCoA_DH/ox_N"/>
</dbReference>
<keyword evidence="10" id="KW-1185">Reference proteome</keyword>
<dbReference type="PANTHER" id="PTHR43292">
    <property type="entry name" value="ACYL-COA DEHYDROGENASE"/>
    <property type="match status" value="1"/>
</dbReference>
<evidence type="ECO:0000259" key="7">
    <source>
        <dbReference type="Pfam" id="PF02770"/>
    </source>
</evidence>
<feature type="domain" description="Acyl-CoA dehydrogenase/oxidase C-terminal" evidence="6">
    <location>
        <begin position="234"/>
        <end position="357"/>
    </location>
</feature>
<dbReference type="SUPFAM" id="SSF56645">
    <property type="entry name" value="Acyl-CoA dehydrogenase NM domain-like"/>
    <property type="match status" value="2"/>
</dbReference>
<dbReference type="InterPro" id="IPR046373">
    <property type="entry name" value="Acyl-CoA_Oxase/DH_mid-dom_sf"/>
</dbReference>
<dbReference type="Pfam" id="PF02770">
    <property type="entry name" value="Acyl-CoA_dh_M"/>
    <property type="match status" value="1"/>
</dbReference>
<dbReference type="Pfam" id="PF00441">
    <property type="entry name" value="Acyl-CoA_dh_1"/>
    <property type="match status" value="2"/>
</dbReference>
<dbReference type="InterPro" id="IPR009100">
    <property type="entry name" value="AcylCoA_DH/oxidase_NM_dom_sf"/>
</dbReference>
<dbReference type="GO" id="GO:0016627">
    <property type="term" value="F:oxidoreductase activity, acting on the CH-CH group of donors"/>
    <property type="evidence" value="ECO:0007669"/>
    <property type="project" value="InterPro"/>
</dbReference>
<evidence type="ECO:0000259" key="6">
    <source>
        <dbReference type="Pfam" id="PF00441"/>
    </source>
</evidence>
<comment type="cofactor">
    <cofactor evidence="1">
        <name>FAD</name>
        <dbReference type="ChEBI" id="CHEBI:57692"/>
    </cofactor>
</comment>
<dbReference type="InterPro" id="IPR052161">
    <property type="entry name" value="Mycobact_Acyl-CoA_DH"/>
</dbReference>
<dbReference type="FunFam" id="2.40.110.10:FF:000011">
    <property type="entry name" value="Acyl-CoA dehydrogenase FadE34"/>
    <property type="match status" value="1"/>
</dbReference>
<dbReference type="InterPro" id="IPR037069">
    <property type="entry name" value="AcylCoA_DH/ox_N_sf"/>
</dbReference>
<proteinExistence type="inferred from homology"/>
<organism evidence="9 10">
    <name type="scientific">Mycolicibacterium sarraceniae</name>
    <dbReference type="NCBI Taxonomy" id="1534348"/>
    <lineage>
        <taxon>Bacteria</taxon>
        <taxon>Bacillati</taxon>
        <taxon>Actinomycetota</taxon>
        <taxon>Actinomycetes</taxon>
        <taxon>Mycobacteriales</taxon>
        <taxon>Mycobacteriaceae</taxon>
        <taxon>Mycolicibacterium</taxon>
    </lineage>
</organism>
<name>A0A7I7SXS1_9MYCO</name>
<dbReference type="InterPro" id="IPR036250">
    <property type="entry name" value="AcylCo_DH-like_C"/>
</dbReference>
<protein>
    <submittedName>
        <fullName evidence="9">Acyl-CoA dehydrogenase</fullName>
    </submittedName>
</protein>
<evidence type="ECO:0000256" key="3">
    <source>
        <dbReference type="ARBA" id="ARBA00022630"/>
    </source>
</evidence>
<dbReference type="GO" id="GO:0005886">
    <property type="term" value="C:plasma membrane"/>
    <property type="evidence" value="ECO:0007669"/>
    <property type="project" value="TreeGrafter"/>
</dbReference>
<dbReference type="Gene3D" id="1.10.540.10">
    <property type="entry name" value="Acyl-CoA dehydrogenase/oxidase, N-terminal domain"/>
    <property type="match status" value="2"/>
</dbReference>
<dbReference type="InterPro" id="IPR006091">
    <property type="entry name" value="Acyl-CoA_Oxase/DH_mid-dom"/>
</dbReference>
<dbReference type="Gene3D" id="1.20.140.10">
    <property type="entry name" value="Butyryl-CoA Dehydrogenase, subunit A, domain 3"/>
    <property type="match status" value="2"/>
</dbReference>
<evidence type="ECO:0000313" key="10">
    <source>
        <dbReference type="Proteomes" id="UP000466445"/>
    </source>
</evidence>
<dbReference type="AlphaFoldDB" id="A0A7I7SXS1"/>
<keyword evidence="3" id="KW-0285">Flavoprotein</keyword>
<evidence type="ECO:0000256" key="5">
    <source>
        <dbReference type="ARBA" id="ARBA00023002"/>
    </source>
</evidence>
<dbReference type="KEGG" id="msar:MSAR_47340"/>
<keyword evidence="4" id="KW-0274">FAD</keyword>
<accession>A0A7I7SXS1</accession>
<dbReference type="InterPro" id="IPR009075">
    <property type="entry name" value="AcylCo_DH/oxidase_C"/>
</dbReference>
<feature type="domain" description="Acyl-CoA dehydrogenase/oxidase N-terminal" evidence="8">
    <location>
        <begin position="20"/>
        <end position="106"/>
    </location>
</feature>
<evidence type="ECO:0000259" key="8">
    <source>
        <dbReference type="Pfam" id="PF02771"/>
    </source>
</evidence>
<dbReference type="Gene3D" id="2.40.110.10">
    <property type="entry name" value="Butyryl-CoA Dehydrogenase, subunit A, domain 2"/>
    <property type="match status" value="1"/>
</dbReference>
<dbReference type="SUPFAM" id="SSF47203">
    <property type="entry name" value="Acyl-CoA dehydrogenase C-terminal domain-like"/>
    <property type="match status" value="2"/>
</dbReference>
<dbReference type="EMBL" id="AP022595">
    <property type="protein sequence ID" value="BBY61598.1"/>
    <property type="molecule type" value="Genomic_DNA"/>
</dbReference>
<evidence type="ECO:0000256" key="2">
    <source>
        <dbReference type="ARBA" id="ARBA00009347"/>
    </source>
</evidence>
<reference evidence="9 10" key="1">
    <citation type="journal article" date="2019" name="Emerg. Microbes Infect.">
        <title>Comprehensive subspecies identification of 175 nontuberculous mycobacteria species based on 7547 genomic profiles.</title>
        <authorList>
            <person name="Matsumoto Y."/>
            <person name="Kinjo T."/>
            <person name="Motooka D."/>
            <person name="Nabeya D."/>
            <person name="Jung N."/>
            <person name="Uechi K."/>
            <person name="Horii T."/>
            <person name="Iida T."/>
            <person name="Fujita J."/>
            <person name="Nakamura S."/>
        </authorList>
    </citation>
    <scope>NUCLEOTIDE SEQUENCE [LARGE SCALE GENOMIC DNA]</scope>
    <source>
        <strain evidence="9 10">JCM 30395</strain>
    </source>
</reference>
<feature type="domain" description="Acyl-CoA dehydrogenase/oxidase N-terminal" evidence="8">
    <location>
        <begin position="402"/>
        <end position="477"/>
    </location>
</feature>
<evidence type="ECO:0000313" key="9">
    <source>
        <dbReference type="EMBL" id="BBY61598.1"/>
    </source>
</evidence>